<accession>A0A814UA90</accession>
<feature type="transmembrane region" description="Helical" evidence="1">
    <location>
        <begin position="21"/>
        <end position="44"/>
    </location>
</feature>
<proteinExistence type="predicted"/>
<dbReference type="AlphaFoldDB" id="A0A814UA90"/>
<comment type="caution">
    <text evidence="2">The sequence shown here is derived from an EMBL/GenBank/DDBJ whole genome shotgun (WGS) entry which is preliminary data.</text>
</comment>
<keyword evidence="1" id="KW-0812">Transmembrane</keyword>
<keyword evidence="1" id="KW-1133">Transmembrane helix</keyword>
<sequence>MQFHWIAPLALIPFVMRQKPIGFIVATLMTLLGIASILAILLHYPDMSLNTIEAFIPQPGPTFFKYIYIKPWTRAPATADAMDHERTGNLVDNDGNAFLMVVASDRHRTINFGGE</sequence>
<protein>
    <submittedName>
        <fullName evidence="2">Uncharacterized protein</fullName>
    </submittedName>
</protein>
<dbReference type="Proteomes" id="UP000663864">
    <property type="component" value="Unassembled WGS sequence"/>
</dbReference>
<gene>
    <name evidence="2" type="ORF">ZHD862_LOCUS21266</name>
</gene>
<evidence type="ECO:0000313" key="2">
    <source>
        <dbReference type="EMBL" id="CAF1171995.1"/>
    </source>
</evidence>
<dbReference type="EMBL" id="CAJNOT010001255">
    <property type="protein sequence ID" value="CAF1171995.1"/>
    <property type="molecule type" value="Genomic_DNA"/>
</dbReference>
<reference evidence="2" key="1">
    <citation type="submission" date="2021-02" db="EMBL/GenBank/DDBJ databases">
        <authorList>
            <person name="Nowell W R."/>
        </authorList>
    </citation>
    <scope>NUCLEOTIDE SEQUENCE</scope>
</reference>
<evidence type="ECO:0000313" key="3">
    <source>
        <dbReference type="Proteomes" id="UP000663864"/>
    </source>
</evidence>
<name>A0A814UA90_9BILA</name>
<organism evidence="2 3">
    <name type="scientific">Rotaria sordida</name>
    <dbReference type="NCBI Taxonomy" id="392033"/>
    <lineage>
        <taxon>Eukaryota</taxon>
        <taxon>Metazoa</taxon>
        <taxon>Spiralia</taxon>
        <taxon>Gnathifera</taxon>
        <taxon>Rotifera</taxon>
        <taxon>Eurotatoria</taxon>
        <taxon>Bdelloidea</taxon>
        <taxon>Philodinida</taxon>
        <taxon>Philodinidae</taxon>
        <taxon>Rotaria</taxon>
    </lineage>
</organism>
<evidence type="ECO:0000256" key="1">
    <source>
        <dbReference type="SAM" id="Phobius"/>
    </source>
</evidence>
<keyword evidence="1" id="KW-0472">Membrane</keyword>